<gene>
    <name evidence="2" type="ORF">J2Z66_007307</name>
</gene>
<dbReference type="Pfam" id="PF10282">
    <property type="entry name" value="Lactonase"/>
    <property type="match status" value="1"/>
</dbReference>
<dbReference type="PANTHER" id="PTHR30344:SF1">
    <property type="entry name" value="6-PHOSPHOGLUCONOLACTONASE"/>
    <property type="match status" value="1"/>
</dbReference>
<evidence type="ECO:0000256" key="1">
    <source>
        <dbReference type="ARBA" id="ARBA00005564"/>
    </source>
</evidence>
<dbReference type="EMBL" id="JAGGLB010000037">
    <property type="protein sequence ID" value="MBP1995665.1"/>
    <property type="molecule type" value="Genomic_DNA"/>
</dbReference>
<reference evidence="2 3" key="1">
    <citation type="submission" date="2021-03" db="EMBL/GenBank/DDBJ databases">
        <title>Genomic Encyclopedia of Type Strains, Phase IV (KMG-IV): sequencing the most valuable type-strain genomes for metagenomic binning, comparative biology and taxonomic classification.</title>
        <authorList>
            <person name="Goeker M."/>
        </authorList>
    </citation>
    <scope>NUCLEOTIDE SEQUENCE [LARGE SCALE GENOMIC DNA]</scope>
    <source>
        <strain evidence="2 3">DSM 26048</strain>
    </source>
</reference>
<sequence>MTEQNKTNILVYVGCYTHESPNGLNLFSMDLNSGELSSLNHGIEQTNASYIAIDSNRMRLYAVSEIEEGAVFSYKIDPATGHLTFLNQQPTYGGAPCHLSIDQTGSCVYVANYSKGNVCVYPIQEDGSLAEASDIHQHEGQSLDEDRQEKAHAHMISPDFNNRFAVAADLGLDQLVIYDMDVAGKKLIAHKEVHIQAGAGPRHFAFRQDGSFLYAVNELNSTVTVLAYDAEQGNAATIQTVTTIPRDYDAVNYCADIHLSKDGSFLYASNRGHDSLAAYSIDKDQGTLTPIGHYSTLGKTPRNFVLTPDGEYVLVANQETDDIVVFKLDKATGELTDTGHRAQVSRPICVKLLEI</sequence>
<dbReference type="PANTHER" id="PTHR30344">
    <property type="entry name" value="6-PHOSPHOGLUCONOLACTONASE-RELATED"/>
    <property type="match status" value="1"/>
</dbReference>
<evidence type="ECO:0000313" key="2">
    <source>
        <dbReference type="EMBL" id="MBP1995665.1"/>
    </source>
</evidence>
<dbReference type="Gene3D" id="2.130.10.10">
    <property type="entry name" value="YVTN repeat-like/Quinoprotein amine dehydrogenase"/>
    <property type="match status" value="1"/>
</dbReference>
<dbReference type="RefSeq" id="WP_209977453.1">
    <property type="nucleotide sequence ID" value="NZ_JAGGLB010000037.1"/>
</dbReference>
<comment type="caution">
    <text evidence="2">The sequence shown here is derived from an EMBL/GenBank/DDBJ whole genome shotgun (WGS) entry which is preliminary data.</text>
</comment>
<dbReference type="InterPro" id="IPR019405">
    <property type="entry name" value="Lactonase_7-beta_prop"/>
</dbReference>
<dbReference type="SUPFAM" id="SSF51004">
    <property type="entry name" value="C-terminal (heme d1) domain of cytochrome cd1-nitrite reductase"/>
    <property type="match status" value="1"/>
</dbReference>
<keyword evidence="3" id="KW-1185">Reference proteome</keyword>
<keyword evidence="2" id="KW-0378">Hydrolase</keyword>
<dbReference type="EC" id="3.1.1.31" evidence="2"/>
<proteinExistence type="inferred from homology"/>
<dbReference type="InterPro" id="IPR050282">
    <property type="entry name" value="Cycloisomerase_2"/>
</dbReference>
<organism evidence="2 3">
    <name type="scientific">Paenibacillus eucommiae</name>
    <dbReference type="NCBI Taxonomy" id="1355755"/>
    <lineage>
        <taxon>Bacteria</taxon>
        <taxon>Bacillati</taxon>
        <taxon>Bacillota</taxon>
        <taxon>Bacilli</taxon>
        <taxon>Bacillales</taxon>
        <taxon>Paenibacillaceae</taxon>
        <taxon>Paenibacillus</taxon>
    </lineage>
</organism>
<protein>
    <submittedName>
        <fullName evidence="2">6-phosphogluconolactonase</fullName>
        <ecNumber evidence="2">3.1.1.31</ecNumber>
    </submittedName>
</protein>
<dbReference type="GO" id="GO:0017057">
    <property type="term" value="F:6-phosphogluconolactonase activity"/>
    <property type="evidence" value="ECO:0007669"/>
    <property type="project" value="UniProtKB-EC"/>
</dbReference>
<dbReference type="InterPro" id="IPR015943">
    <property type="entry name" value="WD40/YVTN_repeat-like_dom_sf"/>
</dbReference>
<dbReference type="Proteomes" id="UP001519287">
    <property type="component" value="Unassembled WGS sequence"/>
</dbReference>
<evidence type="ECO:0000313" key="3">
    <source>
        <dbReference type="Proteomes" id="UP001519287"/>
    </source>
</evidence>
<comment type="similarity">
    <text evidence="1">Belongs to the cycloisomerase 2 family.</text>
</comment>
<accession>A0ABS4J8S7</accession>
<name>A0ABS4J8S7_9BACL</name>
<dbReference type="InterPro" id="IPR011048">
    <property type="entry name" value="Haem_d1_sf"/>
</dbReference>